<feature type="non-terminal residue" evidence="2">
    <location>
        <position position="1"/>
    </location>
</feature>
<feature type="compositionally biased region" description="Basic residues" evidence="1">
    <location>
        <begin position="149"/>
        <end position="159"/>
    </location>
</feature>
<name>A0A6J4UT22_9BACT</name>
<organism evidence="2">
    <name type="scientific">uncultured Thermomicrobiales bacterium</name>
    <dbReference type="NCBI Taxonomy" id="1645740"/>
    <lineage>
        <taxon>Bacteria</taxon>
        <taxon>Pseudomonadati</taxon>
        <taxon>Thermomicrobiota</taxon>
        <taxon>Thermomicrobia</taxon>
        <taxon>Thermomicrobiales</taxon>
        <taxon>environmental samples</taxon>
    </lineage>
</organism>
<dbReference type="AlphaFoldDB" id="A0A6J4UT22"/>
<dbReference type="EMBL" id="CADCWF010000148">
    <property type="protein sequence ID" value="CAA9558308.1"/>
    <property type="molecule type" value="Genomic_DNA"/>
</dbReference>
<sequence>GLQPRRRRRALVGPGGGASRHPDPVPRRPRPERVPRRGGATRRGGRRRRDPNCEPEPAGATARPRSWTRKALQSMRRRQPPSRPPSWSSLPAPTAGLSPHRCPLRRRLRSRVLRRHAPLRKRCFGCSAPPTPAKCRAAGDRPPRWAKPIGRRPGRHPNRPGRTGRPPSGRTRLRHPSSQLPAAGPSTRSTRTWTRV</sequence>
<feature type="compositionally biased region" description="Polar residues" evidence="1">
    <location>
        <begin position="176"/>
        <end position="196"/>
    </location>
</feature>
<feature type="compositionally biased region" description="Low complexity" evidence="1">
    <location>
        <begin position="160"/>
        <end position="170"/>
    </location>
</feature>
<proteinExistence type="predicted"/>
<feature type="compositionally biased region" description="Basic residues" evidence="1">
    <location>
        <begin position="1"/>
        <end position="10"/>
    </location>
</feature>
<feature type="non-terminal residue" evidence="2">
    <location>
        <position position="196"/>
    </location>
</feature>
<feature type="region of interest" description="Disordered" evidence="1">
    <location>
        <begin position="128"/>
        <end position="196"/>
    </location>
</feature>
<gene>
    <name evidence="2" type="ORF">AVDCRST_MAG59-2438</name>
</gene>
<evidence type="ECO:0000256" key="1">
    <source>
        <dbReference type="SAM" id="MobiDB-lite"/>
    </source>
</evidence>
<feature type="region of interest" description="Disordered" evidence="1">
    <location>
        <begin position="1"/>
        <end position="107"/>
    </location>
</feature>
<reference evidence="2" key="1">
    <citation type="submission" date="2020-02" db="EMBL/GenBank/DDBJ databases">
        <authorList>
            <person name="Meier V. D."/>
        </authorList>
    </citation>
    <scope>NUCLEOTIDE SEQUENCE</scope>
    <source>
        <strain evidence="2">AVDCRST_MAG59</strain>
    </source>
</reference>
<feature type="compositionally biased region" description="Basic and acidic residues" evidence="1">
    <location>
        <begin position="20"/>
        <end position="35"/>
    </location>
</feature>
<evidence type="ECO:0000313" key="2">
    <source>
        <dbReference type="EMBL" id="CAA9558308.1"/>
    </source>
</evidence>
<feature type="compositionally biased region" description="Low complexity" evidence="1">
    <location>
        <begin position="85"/>
        <end position="101"/>
    </location>
</feature>
<accession>A0A6J4UT22</accession>
<feature type="compositionally biased region" description="Basic residues" evidence="1">
    <location>
        <begin position="39"/>
        <end position="49"/>
    </location>
</feature>
<protein>
    <submittedName>
        <fullName evidence="2">Uncharacterized protein</fullName>
    </submittedName>
</protein>